<reference evidence="2" key="1">
    <citation type="journal article" date="2019" name="Int. J. Syst. Evol. Microbiol.">
        <title>The Global Catalogue of Microorganisms (GCM) 10K type strain sequencing project: providing services to taxonomists for standard genome sequencing and annotation.</title>
        <authorList>
            <consortium name="The Broad Institute Genomics Platform"/>
            <consortium name="The Broad Institute Genome Sequencing Center for Infectious Disease"/>
            <person name="Wu L."/>
            <person name="Ma J."/>
        </authorList>
    </citation>
    <scope>NUCLEOTIDE SEQUENCE [LARGE SCALE GENOMIC DNA]</scope>
    <source>
        <strain evidence="2">CGMCC 1.9106</strain>
    </source>
</reference>
<dbReference type="RefSeq" id="WP_376810499.1">
    <property type="nucleotide sequence ID" value="NZ_JBHTAC010000065.1"/>
</dbReference>
<keyword evidence="2" id="KW-1185">Reference proteome</keyword>
<accession>A0ABW2H8Z6</accession>
<sequence>MAEQTPGPGWVPSACTLPTAEQPLRLAEFDALFATAVRTVERVTDTHLRLTMTGEPDLAATVRDLAAREGDCCSFFTFAVSSPAPGQVTLDIEVPPAHADVLAALEQRAHTVREHS</sequence>
<evidence type="ECO:0008006" key="3">
    <source>
        <dbReference type="Google" id="ProtNLM"/>
    </source>
</evidence>
<proteinExistence type="predicted"/>
<organism evidence="1 2">
    <name type="scientific">Catellatospora aurea</name>
    <dbReference type="NCBI Taxonomy" id="1337874"/>
    <lineage>
        <taxon>Bacteria</taxon>
        <taxon>Bacillati</taxon>
        <taxon>Actinomycetota</taxon>
        <taxon>Actinomycetes</taxon>
        <taxon>Micromonosporales</taxon>
        <taxon>Micromonosporaceae</taxon>
        <taxon>Catellatospora</taxon>
    </lineage>
</organism>
<dbReference type="EMBL" id="JBHTAC010000065">
    <property type="protein sequence ID" value="MFC7247794.1"/>
    <property type="molecule type" value="Genomic_DNA"/>
</dbReference>
<protein>
    <recommendedName>
        <fullName evidence="3">Arsenate reductase</fullName>
    </recommendedName>
</protein>
<name>A0ABW2H8Z6_9ACTN</name>
<evidence type="ECO:0000313" key="2">
    <source>
        <dbReference type="Proteomes" id="UP001596392"/>
    </source>
</evidence>
<gene>
    <name evidence="1" type="ORF">ACFQO7_35480</name>
</gene>
<evidence type="ECO:0000313" key="1">
    <source>
        <dbReference type="EMBL" id="MFC7247794.1"/>
    </source>
</evidence>
<dbReference type="Proteomes" id="UP001596392">
    <property type="component" value="Unassembled WGS sequence"/>
</dbReference>
<comment type="caution">
    <text evidence="1">The sequence shown here is derived from an EMBL/GenBank/DDBJ whole genome shotgun (WGS) entry which is preliminary data.</text>
</comment>